<accession>A0AAE1GGR2</accession>
<reference evidence="1" key="1">
    <citation type="submission" date="2023-10" db="EMBL/GenBank/DDBJ databases">
        <title>Genome assemblies of two species of porcelain crab, Petrolisthes cinctipes and Petrolisthes manimaculis (Anomura: Porcellanidae).</title>
        <authorList>
            <person name="Angst P."/>
        </authorList>
    </citation>
    <scope>NUCLEOTIDE SEQUENCE</scope>
    <source>
        <strain evidence="1">PB745_01</strain>
        <tissue evidence="1">Gill</tissue>
    </source>
</reference>
<keyword evidence="2" id="KW-1185">Reference proteome</keyword>
<name>A0AAE1GGR2_PETCI</name>
<proteinExistence type="predicted"/>
<sequence length="120" mass="13568">MGARGDQCRNLSNISKFNCTFKYLPGKKNTVADAHSIIELDAVQLGLDYSHLANEQQRDTETPAVRTSFTALQRKDVSLDNTDTTIICNVSTGRPHPWIPAPLHRHVFNLVFRDVQQLDY</sequence>
<evidence type="ECO:0000313" key="1">
    <source>
        <dbReference type="EMBL" id="KAK3891497.1"/>
    </source>
</evidence>
<comment type="caution">
    <text evidence="1">The sequence shown here is derived from an EMBL/GenBank/DDBJ whole genome shotgun (WGS) entry which is preliminary data.</text>
</comment>
<evidence type="ECO:0000313" key="2">
    <source>
        <dbReference type="Proteomes" id="UP001286313"/>
    </source>
</evidence>
<gene>
    <name evidence="1" type="ORF">Pcinc_004587</name>
</gene>
<dbReference type="AlphaFoldDB" id="A0AAE1GGR2"/>
<dbReference type="Proteomes" id="UP001286313">
    <property type="component" value="Unassembled WGS sequence"/>
</dbReference>
<organism evidence="1 2">
    <name type="scientific">Petrolisthes cinctipes</name>
    <name type="common">Flat porcelain crab</name>
    <dbReference type="NCBI Taxonomy" id="88211"/>
    <lineage>
        <taxon>Eukaryota</taxon>
        <taxon>Metazoa</taxon>
        <taxon>Ecdysozoa</taxon>
        <taxon>Arthropoda</taxon>
        <taxon>Crustacea</taxon>
        <taxon>Multicrustacea</taxon>
        <taxon>Malacostraca</taxon>
        <taxon>Eumalacostraca</taxon>
        <taxon>Eucarida</taxon>
        <taxon>Decapoda</taxon>
        <taxon>Pleocyemata</taxon>
        <taxon>Anomura</taxon>
        <taxon>Galatheoidea</taxon>
        <taxon>Porcellanidae</taxon>
        <taxon>Petrolisthes</taxon>
    </lineage>
</organism>
<protein>
    <submittedName>
        <fullName evidence="1">Uncharacterized protein</fullName>
    </submittedName>
</protein>
<dbReference type="EMBL" id="JAWQEG010000332">
    <property type="protein sequence ID" value="KAK3891497.1"/>
    <property type="molecule type" value="Genomic_DNA"/>
</dbReference>